<evidence type="ECO:0000256" key="3">
    <source>
        <dbReference type="SAM" id="Phobius"/>
    </source>
</evidence>
<dbReference type="OrthoDB" id="103819at2759"/>
<protein>
    <submittedName>
        <fullName evidence="5">Fungal specific transcription factor domain protein</fullName>
    </submittedName>
</protein>
<keyword evidence="3" id="KW-0472">Membrane</keyword>
<organism evidence="5 6">
    <name type="scientific">Ophiocordyceps sinensis (strain Co18 / CGMCC 3.14243)</name>
    <name type="common">Yarsagumba caterpillar fungus</name>
    <name type="synonym">Hirsutella sinensis</name>
    <dbReference type="NCBI Taxonomy" id="911162"/>
    <lineage>
        <taxon>Eukaryota</taxon>
        <taxon>Fungi</taxon>
        <taxon>Dikarya</taxon>
        <taxon>Ascomycota</taxon>
        <taxon>Pezizomycotina</taxon>
        <taxon>Sordariomycetes</taxon>
        <taxon>Hypocreomycetidae</taxon>
        <taxon>Hypocreales</taxon>
        <taxon>Ophiocordycipitaceae</taxon>
        <taxon>Ophiocordyceps</taxon>
    </lineage>
</organism>
<dbReference type="InterPro" id="IPR050987">
    <property type="entry name" value="AtrR-like"/>
</dbReference>
<dbReference type="GO" id="GO:0006351">
    <property type="term" value="P:DNA-templated transcription"/>
    <property type="evidence" value="ECO:0007669"/>
    <property type="project" value="InterPro"/>
</dbReference>
<dbReference type="eggNOG" id="ENOG502RYZ8">
    <property type="taxonomic scope" value="Eukaryota"/>
</dbReference>
<keyword evidence="3" id="KW-0812">Transmembrane</keyword>
<feature type="domain" description="Xylanolytic transcriptional activator regulatory" evidence="4">
    <location>
        <begin position="353"/>
        <end position="426"/>
    </location>
</feature>
<dbReference type="InterPro" id="IPR007219">
    <property type="entry name" value="XnlR_reg_dom"/>
</dbReference>
<proteinExistence type="predicted"/>
<dbReference type="PANTHER" id="PTHR46910:SF5">
    <property type="entry name" value="ZN(II)2CYS6 TRANSCRIPTION FACTOR (EUROFUNG)"/>
    <property type="match status" value="1"/>
</dbReference>
<dbReference type="Proteomes" id="UP000019374">
    <property type="component" value="Unassembled WGS sequence"/>
</dbReference>
<dbReference type="AlphaFoldDB" id="T5AM43"/>
<name>T5AM43_OPHSC</name>
<dbReference type="GO" id="GO:0008270">
    <property type="term" value="F:zinc ion binding"/>
    <property type="evidence" value="ECO:0007669"/>
    <property type="project" value="InterPro"/>
</dbReference>
<dbReference type="HOGENOM" id="CLU_009377_1_1_1"/>
<feature type="region of interest" description="Disordered" evidence="2">
    <location>
        <begin position="1"/>
        <end position="35"/>
    </location>
</feature>
<evidence type="ECO:0000313" key="6">
    <source>
        <dbReference type="Proteomes" id="UP000019374"/>
    </source>
</evidence>
<dbReference type="EMBL" id="KE652257">
    <property type="protein sequence ID" value="EQL02908.1"/>
    <property type="molecule type" value="Genomic_DNA"/>
</dbReference>
<sequence>MNLTLAPAPKTPHLPSLTPANAHHLHRQPPSPSAGVSRIHLDIYVAAYTDASNPSSSERKIDQIESRLGNIESLLKTIASPIAPVDHGRAANTPGTGCSSSIPTTATSTTAADFESSDEEPAFAGDSGLTAQTTFASEFLEKAVRRTSLRKVNPKMEAAFANLRQLVEMQKLRSISHGPRFPLQKPVPAGGVCKLPMPPMSAVVALLKHAKGKLPVKITILSVQVSSLALIPFSDSSILSAAPPTLFTVMCALVGLSDFANLCRLVYFATEDFSDATFTIVNAMLYNLFMEQHALATDPMVRDEYHAYMQRCRANLETCLANTPLFLSAKIENVQALVLGALYAIDVSRPSVAWHLSCMGAQLCQAAGYHRSETLKHDPPSVSKLKRILFWHVYTLDKGLGLRLGRAPVINECDIDIPRVFEFDSWGLESCTIPTLWVKISHLQSRIYEQLYSPAALACPQAELVARARVLAEDCRKLEVESEDSREQVYNYLKAVNSSEIVDVFLRGDEVQFQVTLTLVYRVIPAPEGSISRFCDECLEVARKAMQVHQRYAEFTNLGSYFRSIYVHWNLLLTPFAPFFVLFCYVIETSSLEDLGLLQDFVTSLDGSRESSETIDKLYRLTQVMVDVAGLYVEARTQQQDDQTMAPIGDEFEMYLGQLGFMPTEDQTLTDAPSSRGPPGGNGQVAQIADWFSGNRNMMGLLEEDLSHIESYRWMQ</sequence>
<dbReference type="PANTHER" id="PTHR46910">
    <property type="entry name" value="TRANSCRIPTION FACTOR PDR1"/>
    <property type="match status" value="1"/>
</dbReference>
<dbReference type="SMART" id="SM00906">
    <property type="entry name" value="Fungal_trans"/>
    <property type="match status" value="1"/>
</dbReference>
<evidence type="ECO:0000256" key="2">
    <source>
        <dbReference type="SAM" id="MobiDB-lite"/>
    </source>
</evidence>
<dbReference type="Pfam" id="PF04082">
    <property type="entry name" value="Fungal_trans"/>
    <property type="match status" value="1"/>
</dbReference>
<accession>T5AM43</accession>
<feature type="transmembrane region" description="Helical" evidence="3">
    <location>
        <begin position="566"/>
        <end position="587"/>
    </location>
</feature>
<evidence type="ECO:0000256" key="1">
    <source>
        <dbReference type="ARBA" id="ARBA00023242"/>
    </source>
</evidence>
<dbReference type="GO" id="GO:0003677">
    <property type="term" value="F:DNA binding"/>
    <property type="evidence" value="ECO:0007669"/>
    <property type="project" value="InterPro"/>
</dbReference>
<gene>
    <name evidence="5" type="ORF">OCS_01373</name>
</gene>
<keyword evidence="3" id="KW-1133">Transmembrane helix</keyword>
<reference evidence="5 6" key="1">
    <citation type="journal article" date="2013" name="Chin. Sci. Bull.">
        <title>Genome survey uncovers the secrets of sex and lifestyle in caterpillar fungus.</title>
        <authorList>
            <person name="Hu X."/>
            <person name="Zhang Y."/>
            <person name="Xiao G."/>
            <person name="Zheng P."/>
            <person name="Xia Y."/>
            <person name="Zhang X."/>
            <person name="St Leger R.J."/>
            <person name="Liu X."/>
            <person name="Wang C."/>
        </authorList>
    </citation>
    <scope>NUCLEOTIDE SEQUENCE [LARGE SCALE GENOMIC DNA]</scope>
    <source>
        <strain evidence="6">Co18 / CGMCC 3.14243</strain>
        <tissue evidence="5">Fruit-body</tissue>
    </source>
</reference>
<dbReference type="CDD" id="cd12148">
    <property type="entry name" value="fungal_TF_MHR"/>
    <property type="match status" value="1"/>
</dbReference>
<dbReference type="GO" id="GO:0003700">
    <property type="term" value="F:DNA-binding transcription factor activity"/>
    <property type="evidence" value="ECO:0007669"/>
    <property type="project" value="InterPro"/>
</dbReference>
<keyword evidence="1" id="KW-0539">Nucleus</keyword>
<evidence type="ECO:0000313" key="5">
    <source>
        <dbReference type="EMBL" id="EQL02908.1"/>
    </source>
</evidence>
<evidence type="ECO:0000259" key="4">
    <source>
        <dbReference type="SMART" id="SM00906"/>
    </source>
</evidence>